<evidence type="ECO:0000256" key="6">
    <source>
        <dbReference type="ARBA" id="ARBA00023244"/>
    </source>
</evidence>
<keyword evidence="6" id="KW-0627">Porphyrin biosynthesis</keyword>
<keyword evidence="5" id="KW-0949">S-adenosyl-L-methionine</keyword>
<dbReference type="EMBL" id="JBHUOJ010000010">
    <property type="protein sequence ID" value="MFD2832861.1"/>
    <property type="molecule type" value="Genomic_DNA"/>
</dbReference>
<dbReference type="InterPro" id="IPR006366">
    <property type="entry name" value="CobA/CysG_C"/>
</dbReference>
<dbReference type="InterPro" id="IPR000878">
    <property type="entry name" value="4pyrrol_Mease"/>
</dbReference>
<gene>
    <name evidence="9" type="primary">cobA</name>
    <name evidence="9" type="ORF">ACFSYS_06130</name>
</gene>
<dbReference type="GO" id="GO:0032259">
    <property type="term" value="P:methylation"/>
    <property type="evidence" value="ECO:0007669"/>
    <property type="project" value="UniProtKB-KW"/>
</dbReference>
<name>A0ABW5X1B4_9FLAO</name>
<dbReference type="PANTHER" id="PTHR45790">
    <property type="entry name" value="SIROHEME SYNTHASE-RELATED"/>
    <property type="match status" value="1"/>
</dbReference>
<keyword evidence="3 9" id="KW-0489">Methyltransferase</keyword>
<sequence length="270" mass="29545">MHLEQRRYKMYNSPKLSVVGAGPGDPELITIKAVNTLKTANVVLYDALINRELLEYAPQAEHIFVGKRKDKHRFPQEEINELIVKYALERGHVVRLKGGDPFIFGRGSEEINYARSKGLETAVVSGITSSIAVPANSGIPLTQRGTSESFWVITGTTSQKKLSEDVRLAAQSTATVVILMGMGKLKEIVEVFKGFGKENIPVGIIQNGTTVNERSGFGTIQTIEKVVSEKQLGAPAIIVIGEVVKEANALQKAFQNVIEEDEYFNTPFGG</sequence>
<evidence type="ECO:0000256" key="4">
    <source>
        <dbReference type="ARBA" id="ARBA00022679"/>
    </source>
</evidence>
<evidence type="ECO:0000256" key="7">
    <source>
        <dbReference type="ARBA" id="ARBA00025705"/>
    </source>
</evidence>
<dbReference type="CDD" id="cd11642">
    <property type="entry name" value="SUMT"/>
    <property type="match status" value="1"/>
</dbReference>
<dbReference type="NCBIfam" id="NF004790">
    <property type="entry name" value="PRK06136.1"/>
    <property type="match status" value="1"/>
</dbReference>
<dbReference type="InterPro" id="IPR014777">
    <property type="entry name" value="4pyrrole_Mease_sub1"/>
</dbReference>
<dbReference type="NCBIfam" id="TIGR01469">
    <property type="entry name" value="cobA_cysG_Cterm"/>
    <property type="match status" value="1"/>
</dbReference>
<dbReference type="PANTHER" id="PTHR45790:SF3">
    <property type="entry name" value="S-ADENOSYL-L-METHIONINE-DEPENDENT UROPORPHYRINOGEN III METHYLTRANSFERASE, CHLOROPLASTIC"/>
    <property type="match status" value="1"/>
</dbReference>
<keyword evidence="10" id="KW-1185">Reference proteome</keyword>
<keyword evidence="4 9" id="KW-0808">Transferase</keyword>
<evidence type="ECO:0000256" key="3">
    <source>
        <dbReference type="ARBA" id="ARBA00022603"/>
    </source>
</evidence>
<comment type="pathway">
    <text evidence="7">Porphyrin-containing compound metabolism; siroheme biosynthesis; precorrin-2 from uroporphyrinogen III: step 1/1.</text>
</comment>
<organism evidence="9 10">
    <name type="scientific">Christiangramia antarctica</name>
    <dbReference type="NCBI Taxonomy" id="2058158"/>
    <lineage>
        <taxon>Bacteria</taxon>
        <taxon>Pseudomonadati</taxon>
        <taxon>Bacteroidota</taxon>
        <taxon>Flavobacteriia</taxon>
        <taxon>Flavobacteriales</taxon>
        <taxon>Flavobacteriaceae</taxon>
        <taxon>Christiangramia</taxon>
    </lineage>
</organism>
<evidence type="ECO:0000256" key="1">
    <source>
        <dbReference type="ARBA" id="ARBA00005879"/>
    </source>
</evidence>
<dbReference type="EC" id="2.1.1.107" evidence="2"/>
<dbReference type="SUPFAM" id="SSF53790">
    <property type="entry name" value="Tetrapyrrole methylase"/>
    <property type="match status" value="1"/>
</dbReference>
<dbReference type="GO" id="GO:0004851">
    <property type="term" value="F:uroporphyrin-III C-methyltransferase activity"/>
    <property type="evidence" value="ECO:0007669"/>
    <property type="project" value="UniProtKB-EC"/>
</dbReference>
<dbReference type="RefSeq" id="WP_251742125.1">
    <property type="nucleotide sequence ID" value="NZ_JBHUOJ010000010.1"/>
</dbReference>
<dbReference type="Pfam" id="PF00590">
    <property type="entry name" value="TP_methylase"/>
    <property type="match status" value="1"/>
</dbReference>
<proteinExistence type="inferred from homology"/>
<feature type="domain" description="Tetrapyrrole methylase" evidence="8">
    <location>
        <begin position="15"/>
        <end position="223"/>
    </location>
</feature>
<dbReference type="InterPro" id="IPR014776">
    <property type="entry name" value="4pyrrole_Mease_sub2"/>
</dbReference>
<evidence type="ECO:0000259" key="8">
    <source>
        <dbReference type="Pfam" id="PF00590"/>
    </source>
</evidence>
<dbReference type="Gene3D" id="3.40.1010.10">
    <property type="entry name" value="Cobalt-precorrin-4 Transmethylase, Domain 1"/>
    <property type="match status" value="1"/>
</dbReference>
<protein>
    <recommendedName>
        <fullName evidence="2">uroporphyrinogen-III C-methyltransferase</fullName>
        <ecNumber evidence="2">2.1.1.107</ecNumber>
    </recommendedName>
</protein>
<accession>A0ABW5X1B4</accession>
<dbReference type="Gene3D" id="3.30.950.10">
    <property type="entry name" value="Methyltransferase, Cobalt-precorrin-4 Transmethylase, Domain 2"/>
    <property type="match status" value="1"/>
</dbReference>
<comment type="caution">
    <text evidence="9">The sequence shown here is derived from an EMBL/GenBank/DDBJ whole genome shotgun (WGS) entry which is preliminary data.</text>
</comment>
<evidence type="ECO:0000256" key="2">
    <source>
        <dbReference type="ARBA" id="ARBA00012162"/>
    </source>
</evidence>
<evidence type="ECO:0000256" key="5">
    <source>
        <dbReference type="ARBA" id="ARBA00022691"/>
    </source>
</evidence>
<dbReference type="InterPro" id="IPR003043">
    <property type="entry name" value="Uropor_MeTrfase_CS"/>
</dbReference>
<dbReference type="InterPro" id="IPR035996">
    <property type="entry name" value="4pyrrol_Methylase_sf"/>
</dbReference>
<dbReference type="Proteomes" id="UP001597438">
    <property type="component" value="Unassembled WGS sequence"/>
</dbReference>
<evidence type="ECO:0000313" key="9">
    <source>
        <dbReference type="EMBL" id="MFD2832861.1"/>
    </source>
</evidence>
<comment type="similarity">
    <text evidence="1">Belongs to the precorrin methyltransferase family.</text>
</comment>
<reference evidence="10" key="1">
    <citation type="journal article" date="2019" name="Int. J. Syst. Evol. Microbiol.">
        <title>The Global Catalogue of Microorganisms (GCM) 10K type strain sequencing project: providing services to taxonomists for standard genome sequencing and annotation.</title>
        <authorList>
            <consortium name="The Broad Institute Genomics Platform"/>
            <consortium name="The Broad Institute Genome Sequencing Center for Infectious Disease"/>
            <person name="Wu L."/>
            <person name="Ma J."/>
        </authorList>
    </citation>
    <scope>NUCLEOTIDE SEQUENCE [LARGE SCALE GENOMIC DNA]</scope>
    <source>
        <strain evidence="10">KCTC 52925</strain>
    </source>
</reference>
<dbReference type="PROSITE" id="PS00839">
    <property type="entry name" value="SUMT_1"/>
    <property type="match status" value="1"/>
</dbReference>
<evidence type="ECO:0000313" key="10">
    <source>
        <dbReference type="Proteomes" id="UP001597438"/>
    </source>
</evidence>
<dbReference type="InterPro" id="IPR050161">
    <property type="entry name" value="Siro_Cobalamin_biosynth"/>
</dbReference>